<evidence type="ECO:0000259" key="1">
    <source>
        <dbReference type="Pfam" id="PF10263"/>
    </source>
</evidence>
<reference evidence="2 3" key="1">
    <citation type="submission" date="2019-04" db="EMBL/GenBank/DDBJ databases">
        <title>Psychroflexus halotolerans sp. nov., isolated from a marine solar saltern.</title>
        <authorList>
            <person name="Feng X."/>
        </authorList>
    </citation>
    <scope>NUCLEOTIDE SEQUENCE [LARGE SCALE GENOMIC DNA]</scope>
    <source>
        <strain evidence="2 3">WDS2C27</strain>
    </source>
</reference>
<dbReference type="GO" id="GO:0008237">
    <property type="term" value="F:metallopeptidase activity"/>
    <property type="evidence" value="ECO:0007669"/>
    <property type="project" value="UniProtKB-KW"/>
</dbReference>
<gene>
    <name evidence="2" type="ORF">FCN74_09580</name>
</gene>
<organism evidence="2 3">
    <name type="scientific">Mesohalobacter halotolerans</name>
    <dbReference type="NCBI Taxonomy" id="1883405"/>
    <lineage>
        <taxon>Bacteria</taxon>
        <taxon>Pseudomonadati</taxon>
        <taxon>Bacteroidota</taxon>
        <taxon>Flavobacteriia</taxon>
        <taxon>Flavobacteriales</taxon>
        <taxon>Flavobacteriaceae</taxon>
        <taxon>Mesohalobacter</taxon>
    </lineage>
</organism>
<evidence type="ECO:0000313" key="3">
    <source>
        <dbReference type="Proteomes" id="UP000306552"/>
    </source>
</evidence>
<dbReference type="OrthoDB" id="267364at2"/>
<keyword evidence="2" id="KW-0645">Protease</keyword>
<dbReference type="Gene3D" id="1.10.10.2910">
    <property type="match status" value="1"/>
</dbReference>
<dbReference type="GO" id="GO:0006950">
    <property type="term" value="P:response to stress"/>
    <property type="evidence" value="ECO:0007669"/>
    <property type="project" value="UniProtKB-ARBA"/>
</dbReference>
<dbReference type="InterPro" id="IPR006640">
    <property type="entry name" value="SprT-like_domain"/>
</dbReference>
<dbReference type="GO" id="GO:0006508">
    <property type="term" value="P:proteolysis"/>
    <property type="evidence" value="ECO:0007669"/>
    <property type="project" value="UniProtKB-KW"/>
</dbReference>
<name>A0A4V6ANV0_9FLAO</name>
<dbReference type="Proteomes" id="UP000306552">
    <property type="component" value="Unassembled WGS sequence"/>
</dbReference>
<dbReference type="AlphaFoldDB" id="A0A4V6ANV0"/>
<protein>
    <submittedName>
        <fullName evidence="2">SprT family zinc-dependent metalloprotease</fullName>
    </submittedName>
</protein>
<dbReference type="EMBL" id="SWMU01000003">
    <property type="protein sequence ID" value="TKS56245.1"/>
    <property type="molecule type" value="Genomic_DNA"/>
</dbReference>
<keyword evidence="3" id="KW-1185">Reference proteome</keyword>
<sequence>MSSVLQTYLPAKAVTSVEELLKTYSVHLKIVNERQSKHGDYRPMPDGRHQITINANLNPYRFLITLIHEIAHLLVFINYGQHTKPHGRVWKLTFQKLMLPLINPQIFPEKLLPLIAKHFKNPRASSDTDSQLSIALKAYDQPTDKNYIFEIPEGTQFCLPNGKIFIKEEKLRKRYKCRELSTGKHYVFQPNAQVEVLK</sequence>
<accession>A0A4V6ANV0</accession>
<comment type="caution">
    <text evidence="2">The sequence shown here is derived from an EMBL/GenBank/DDBJ whole genome shotgun (WGS) entry which is preliminary data.</text>
</comment>
<dbReference type="RefSeq" id="WP_138932361.1">
    <property type="nucleotide sequence ID" value="NZ_SWMU01000003.1"/>
</dbReference>
<proteinExistence type="predicted"/>
<evidence type="ECO:0000313" key="2">
    <source>
        <dbReference type="EMBL" id="TKS56245.1"/>
    </source>
</evidence>
<keyword evidence="2" id="KW-0482">Metalloprotease</keyword>
<feature type="domain" description="SprT-like" evidence="1">
    <location>
        <begin position="27"/>
        <end position="97"/>
    </location>
</feature>
<keyword evidence="2" id="KW-0378">Hydrolase</keyword>
<dbReference type="Pfam" id="PF10263">
    <property type="entry name" value="SprT-like"/>
    <property type="match status" value="1"/>
</dbReference>